<dbReference type="PROSITE" id="PS50928">
    <property type="entry name" value="ABC_TM1"/>
    <property type="match status" value="1"/>
</dbReference>
<dbReference type="SUPFAM" id="SSF161098">
    <property type="entry name" value="MetI-like"/>
    <property type="match status" value="1"/>
</dbReference>
<dbReference type="AlphaFoldDB" id="A0A1M5EDB0"/>
<keyword evidence="3 9" id="KW-0813">Transport</keyword>
<keyword evidence="8 9" id="KW-0472">Membrane</keyword>
<dbReference type="STRING" id="1206085.SAMN05443575_0858"/>
<dbReference type="InterPro" id="IPR011867">
    <property type="entry name" value="ModB_ABC"/>
</dbReference>
<evidence type="ECO:0000256" key="2">
    <source>
        <dbReference type="ARBA" id="ARBA00007069"/>
    </source>
</evidence>
<feature type="transmembrane region" description="Helical" evidence="9">
    <location>
        <begin position="139"/>
        <end position="164"/>
    </location>
</feature>
<proteinExistence type="inferred from homology"/>
<keyword evidence="4 10" id="KW-1003">Cell membrane</keyword>
<evidence type="ECO:0000256" key="9">
    <source>
        <dbReference type="RuleBase" id="RU363032"/>
    </source>
</evidence>
<evidence type="ECO:0000256" key="7">
    <source>
        <dbReference type="ARBA" id="ARBA00022989"/>
    </source>
</evidence>
<dbReference type="GO" id="GO:0005886">
    <property type="term" value="C:plasma membrane"/>
    <property type="evidence" value="ECO:0007669"/>
    <property type="project" value="UniProtKB-SubCell"/>
</dbReference>
<feature type="transmembrane region" description="Helical" evidence="9">
    <location>
        <begin position="98"/>
        <end position="119"/>
    </location>
</feature>
<evidence type="ECO:0000259" key="11">
    <source>
        <dbReference type="PROSITE" id="PS50928"/>
    </source>
</evidence>
<dbReference type="InterPro" id="IPR035906">
    <property type="entry name" value="MetI-like_sf"/>
</dbReference>
<evidence type="ECO:0000256" key="3">
    <source>
        <dbReference type="ARBA" id="ARBA00022448"/>
    </source>
</evidence>
<dbReference type="PANTHER" id="PTHR30183">
    <property type="entry name" value="MOLYBDENUM TRANSPORT SYSTEM PERMEASE PROTEIN MODB"/>
    <property type="match status" value="1"/>
</dbReference>
<dbReference type="RefSeq" id="WP_073386288.1">
    <property type="nucleotide sequence ID" value="NZ_FQVU01000001.1"/>
</dbReference>
<name>A0A1M5EDB0_9ACTN</name>
<evidence type="ECO:0000256" key="6">
    <source>
        <dbReference type="ARBA" id="ARBA00022692"/>
    </source>
</evidence>
<evidence type="ECO:0000256" key="1">
    <source>
        <dbReference type="ARBA" id="ARBA00004651"/>
    </source>
</evidence>
<protein>
    <recommendedName>
        <fullName evidence="10">Molybdenum transport system permease</fullName>
    </recommendedName>
</protein>
<comment type="subcellular location">
    <subcellularLocation>
        <location evidence="1 9">Cell membrane</location>
        <topology evidence="1 9">Multi-pass membrane protein</topology>
    </subcellularLocation>
</comment>
<keyword evidence="7 9" id="KW-1133">Transmembrane helix</keyword>
<gene>
    <name evidence="12" type="ORF">SAMN05443575_0858</name>
</gene>
<keyword evidence="6 9" id="KW-0812">Transmembrane</keyword>
<dbReference type="EMBL" id="FQVU01000001">
    <property type="protein sequence ID" value="SHF77150.1"/>
    <property type="molecule type" value="Genomic_DNA"/>
</dbReference>
<dbReference type="NCBIfam" id="TIGR02141">
    <property type="entry name" value="modB_ABC"/>
    <property type="match status" value="1"/>
</dbReference>
<comment type="similarity">
    <text evidence="2 10">Belongs to the binding-protein-dependent transport system permease family. CysTW subfamily.</text>
</comment>
<reference evidence="12 13" key="1">
    <citation type="submission" date="2016-11" db="EMBL/GenBank/DDBJ databases">
        <authorList>
            <person name="Jaros S."/>
            <person name="Januszkiewicz K."/>
            <person name="Wedrychowicz H."/>
        </authorList>
    </citation>
    <scope>NUCLEOTIDE SEQUENCE [LARGE SCALE GENOMIC DNA]</scope>
    <source>
        <strain evidence="12 13">DSM 45627</strain>
    </source>
</reference>
<feature type="transmembrane region" description="Helical" evidence="9">
    <location>
        <begin position="245"/>
        <end position="263"/>
    </location>
</feature>
<feature type="transmembrane region" description="Helical" evidence="9">
    <location>
        <begin position="20"/>
        <end position="44"/>
    </location>
</feature>
<organism evidence="12 13">
    <name type="scientific">Jatrophihabitans endophyticus</name>
    <dbReference type="NCBI Taxonomy" id="1206085"/>
    <lineage>
        <taxon>Bacteria</taxon>
        <taxon>Bacillati</taxon>
        <taxon>Actinomycetota</taxon>
        <taxon>Actinomycetes</taxon>
        <taxon>Jatrophihabitantales</taxon>
        <taxon>Jatrophihabitantaceae</taxon>
        <taxon>Jatrophihabitans</taxon>
    </lineage>
</organism>
<keyword evidence="5 10" id="KW-0500">Molybdenum</keyword>
<dbReference type="Pfam" id="PF00528">
    <property type="entry name" value="BPD_transp_1"/>
    <property type="match status" value="1"/>
</dbReference>
<dbReference type="GO" id="GO:0015098">
    <property type="term" value="F:molybdate ion transmembrane transporter activity"/>
    <property type="evidence" value="ECO:0007669"/>
    <property type="project" value="UniProtKB-UniRule"/>
</dbReference>
<feature type="transmembrane region" description="Helical" evidence="9">
    <location>
        <begin position="64"/>
        <end position="86"/>
    </location>
</feature>
<evidence type="ECO:0000256" key="10">
    <source>
        <dbReference type="RuleBase" id="RU365097"/>
    </source>
</evidence>
<dbReference type="CDD" id="cd06261">
    <property type="entry name" value="TM_PBP2"/>
    <property type="match status" value="1"/>
</dbReference>
<dbReference type="OrthoDB" id="9774448at2"/>
<accession>A0A1M5EDB0</accession>
<dbReference type="InterPro" id="IPR000515">
    <property type="entry name" value="MetI-like"/>
</dbReference>
<evidence type="ECO:0000256" key="8">
    <source>
        <dbReference type="ARBA" id="ARBA00023136"/>
    </source>
</evidence>
<feature type="transmembrane region" description="Helical" evidence="9">
    <location>
        <begin position="185"/>
        <end position="209"/>
    </location>
</feature>
<sequence>MIGTRSRARRAAGTGTPLVVVPPAVLAVLFLLLPTLALVVRVPWSDLGRIYRDQQVWPALRLSLESSLEATAASLVFGVPLAWLLARFRFPGMAVARAIVTIPLVLPPVIGGVALFDAFGRAGIVGGEFRSVFGFDLPFTYPAIVVAQTFVAMPFLVVTVEGAFRIADRGVEEAAATLGASRTRIFLRVTLPLVAPAIVAGAVLCWARALGEFGATLLFGGNSPEVTQTLPTLVLTVFADQPADAPALGLPLIAVALVVLGLLRDRWLRPVAAS</sequence>
<dbReference type="Gene3D" id="1.10.3720.10">
    <property type="entry name" value="MetI-like"/>
    <property type="match status" value="1"/>
</dbReference>
<evidence type="ECO:0000256" key="5">
    <source>
        <dbReference type="ARBA" id="ARBA00022505"/>
    </source>
</evidence>
<comment type="function">
    <text evidence="10">Part of the binding-protein-dependent transport system for molybdenum; probably responsible for the translocation of the substrate across the membrane.</text>
</comment>
<evidence type="ECO:0000313" key="12">
    <source>
        <dbReference type="EMBL" id="SHF77150.1"/>
    </source>
</evidence>
<keyword evidence="13" id="KW-1185">Reference proteome</keyword>
<feature type="domain" description="ABC transmembrane type-1" evidence="11">
    <location>
        <begin position="60"/>
        <end position="263"/>
    </location>
</feature>
<evidence type="ECO:0000256" key="4">
    <source>
        <dbReference type="ARBA" id="ARBA00022475"/>
    </source>
</evidence>
<evidence type="ECO:0000313" key="13">
    <source>
        <dbReference type="Proteomes" id="UP000186132"/>
    </source>
</evidence>
<dbReference type="PANTHER" id="PTHR30183:SF3">
    <property type="entry name" value="MOLYBDENUM TRANSPORT SYSTEM PERMEASE PROTEIN MODB"/>
    <property type="match status" value="1"/>
</dbReference>
<dbReference type="Proteomes" id="UP000186132">
    <property type="component" value="Unassembled WGS sequence"/>
</dbReference>